<evidence type="ECO:0000313" key="2">
    <source>
        <dbReference type="Proteomes" id="UP001341840"/>
    </source>
</evidence>
<sequence>MAKPSLKATTSPLLTTAATSTADRRGILCRYSLMVLSHERVYRVSSRYILERWSKTVKRNHTNIRSSYDEPVLDERVVIYKGLLSRSFEMCEFGSESKGLAAILYRAFDKAYVEMVEFKAKEKKGKSIITHEEGSLNDMNELHSPTRVRLGGRLKKRLSSTLK</sequence>
<reference evidence="1 2" key="1">
    <citation type="journal article" date="2023" name="Plants (Basel)">
        <title>Bridging the Gap: Combining Genomics and Transcriptomics Approaches to Understand Stylosanthes scabra, an Orphan Legume from the Brazilian Caatinga.</title>
        <authorList>
            <person name="Ferreira-Neto J.R.C."/>
            <person name="da Silva M.D."/>
            <person name="Binneck E."/>
            <person name="de Melo N.F."/>
            <person name="da Silva R.H."/>
            <person name="de Melo A.L.T.M."/>
            <person name="Pandolfi V."/>
            <person name="Bustamante F.O."/>
            <person name="Brasileiro-Vidal A.C."/>
            <person name="Benko-Iseppon A.M."/>
        </authorList>
    </citation>
    <scope>NUCLEOTIDE SEQUENCE [LARGE SCALE GENOMIC DNA]</scope>
    <source>
        <tissue evidence="1">Leaves</tissue>
    </source>
</reference>
<organism evidence="1 2">
    <name type="scientific">Stylosanthes scabra</name>
    <dbReference type="NCBI Taxonomy" id="79078"/>
    <lineage>
        <taxon>Eukaryota</taxon>
        <taxon>Viridiplantae</taxon>
        <taxon>Streptophyta</taxon>
        <taxon>Embryophyta</taxon>
        <taxon>Tracheophyta</taxon>
        <taxon>Spermatophyta</taxon>
        <taxon>Magnoliopsida</taxon>
        <taxon>eudicotyledons</taxon>
        <taxon>Gunneridae</taxon>
        <taxon>Pentapetalae</taxon>
        <taxon>rosids</taxon>
        <taxon>fabids</taxon>
        <taxon>Fabales</taxon>
        <taxon>Fabaceae</taxon>
        <taxon>Papilionoideae</taxon>
        <taxon>50 kb inversion clade</taxon>
        <taxon>dalbergioids sensu lato</taxon>
        <taxon>Dalbergieae</taxon>
        <taxon>Pterocarpus clade</taxon>
        <taxon>Stylosanthes</taxon>
    </lineage>
</organism>
<evidence type="ECO:0008006" key="3">
    <source>
        <dbReference type="Google" id="ProtNLM"/>
    </source>
</evidence>
<accession>A0ABU6TX81</accession>
<name>A0ABU6TX81_9FABA</name>
<protein>
    <recommendedName>
        <fullName evidence="3">Protein FAR1-RELATED SEQUENCE</fullName>
    </recommendedName>
</protein>
<dbReference type="EMBL" id="JASCZI010093795">
    <property type="protein sequence ID" value="MED6153495.1"/>
    <property type="molecule type" value="Genomic_DNA"/>
</dbReference>
<gene>
    <name evidence="1" type="ORF">PIB30_102527</name>
</gene>
<keyword evidence="2" id="KW-1185">Reference proteome</keyword>
<proteinExistence type="predicted"/>
<evidence type="ECO:0000313" key="1">
    <source>
        <dbReference type="EMBL" id="MED6153495.1"/>
    </source>
</evidence>
<dbReference type="Proteomes" id="UP001341840">
    <property type="component" value="Unassembled WGS sequence"/>
</dbReference>
<comment type="caution">
    <text evidence="1">The sequence shown here is derived from an EMBL/GenBank/DDBJ whole genome shotgun (WGS) entry which is preliminary data.</text>
</comment>